<dbReference type="InterPro" id="IPR049435">
    <property type="entry name" value="Cas_Cas6_C"/>
</dbReference>
<keyword evidence="5" id="KW-0614">Plasmid</keyword>
<dbReference type="InterPro" id="IPR010156">
    <property type="entry name" value="CRISPR-assoc_prot_Cas6"/>
</dbReference>
<dbReference type="KEGG" id="haad:MW046_19235"/>
<dbReference type="GO" id="GO:0051607">
    <property type="term" value="P:defense response to virus"/>
    <property type="evidence" value="ECO:0007669"/>
    <property type="project" value="UniProtKB-KW"/>
</dbReference>
<proteinExistence type="inferred from homology"/>
<evidence type="ECO:0000313" key="5">
    <source>
        <dbReference type="EMBL" id="UPM45282.1"/>
    </source>
</evidence>
<dbReference type="Gene3D" id="3.30.70.1890">
    <property type="match status" value="1"/>
</dbReference>
<comment type="similarity">
    <text evidence="1">Belongs to the CRISPR-associated protein Cas6/Cse3/CasE family.</text>
</comment>
<geneLocation type="plasmid" evidence="5 6">
    <name>unnamed4</name>
</geneLocation>
<gene>
    <name evidence="5" type="primary">cas6</name>
    <name evidence="5" type="ORF">MW046_19235</name>
</gene>
<dbReference type="RefSeq" id="WP_247995935.1">
    <property type="nucleotide sequence ID" value="NZ_CP096023.1"/>
</dbReference>
<dbReference type="EMBL" id="CP096023">
    <property type="protein sequence ID" value="UPM45282.1"/>
    <property type="molecule type" value="Genomic_DNA"/>
</dbReference>
<dbReference type="PANTHER" id="PTHR36984">
    <property type="entry name" value="CRISPR-ASSOCIATED ENDORIBONUCLEASE CAS6 1"/>
    <property type="match status" value="1"/>
</dbReference>
<evidence type="ECO:0000313" key="6">
    <source>
        <dbReference type="Proteomes" id="UP000831768"/>
    </source>
</evidence>
<dbReference type="Gene3D" id="3.30.70.1900">
    <property type="match status" value="1"/>
</dbReference>
<dbReference type="GO" id="GO:0016788">
    <property type="term" value="F:hydrolase activity, acting on ester bonds"/>
    <property type="evidence" value="ECO:0007669"/>
    <property type="project" value="InterPro"/>
</dbReference>
<protein>
    <submittedName>
        <fullName evidence="5">CRISPR-associated endoribonuclease Cas6</fullName>
    </submittedName>
</protein>
<evidence type="ECO:0000256" key="1">
    <source>
        <dbReference type="ARBA" id="ARBA00005937"/>
    </source>
</evidence>
<evidence type="ECO:0000256" key="2">
    <source>
        <dbReference type="ARBA" id="ARBA00022884"/>
    </source>
</evidence>
<keyword evidence="3" id="KW-0051">Antiviral defense</keyword>
<dbReference type="InterPro" id="IPR045747">
    <property type="entry name" value="CRISPR-assoc_prot_Cas6_N_sf"/>
</dbReference>
<dbReference type="GO" id="GO:0003723">
    <property type="term" value="F:RNA binding"/>
    <property type="evidence" value="ECO:0007669"/>
    <property type="project" value="UniProtKB-KW"/>
</dbReference>
<dbReference type="Proteomes" id="UP000831768">
    <property type="component" value="Plasmid unnamed4"/>
</dbReference>
<dbReference type="PANTHER" id="PTHR36984:SF1">
    <property type="entry name" value="CRISPR-ASSOCIATED ENDORIBONUCLEASE CAS6 1"/>
    <property type="match status" value="1"/>
</dbReference>
<sequence length="274" mass="30865">MRLLIRLRARADARYNTAYHRGLAGRIWRALDEPEFSELHDSEEPSGLSFSNPYPFGSITEGDQLNVLVASPNDDILRSIGANLIEDREFNIKEMPLTVEEITGVHTDVGEPGTQGVLECATGLVVRIPPWQFEEYGIDAPSDTPEFWKPEHSLRPLKRQLENNLDRKHGLFCPEHLPGPSDVEGDLFDEYELIKTYSLPVTVTDGVEETYILSKFRFGYTVRDDDHRRHLNLALDTGLAERNSLGFGFVNVREDERVPPGTTSVTNKTGGQSQ</sequence>
<keyword evidence="2" id="KW-0694">RNA-binding</keyword>
<feature type="domain" description="CRISPR associated protein Cas6 C-terminal" evidence="4">
    <location>
        <begin position="153"/>
        <end position="252"/>
    </location>
</feature>
<evidence type="ECO:0000256" key="3">
    <source>
        <dbReference type="ARBA" id="ARBA00023118"/>
    </source>
</evidence>
<dbReference type="AlphaFoldDB" id="A0A8U0A843"/>
<name>A0A8U0A843_9EURY</name>
<keyword evidence="6" id="KW-1185">Reference proteome</keyword>
<dbReference type="NCBIfam" id="TIGR01877">
    <property type="entry name" value="cas_cas6"/>
    <property type="match status" value="1"/>
</dbReference>
<organism evidence="5 6">
    <name type="scientific">Halocatena salina</name>
    <dbReference type="NCBI Taxonomy" id="2934340"/>
    <lineage>
        <taxon>Archaea</taxon>
        <taxon>Methanobacteriati</taxon>
        <taxon>Methanobacteriota</taxon>
        <taxon>Stenosarchaea group</taxon>
        <taxon>Halobacteria</taxon>
        <taxon>Halobacteriales</taxon>
        <taxon>Natronomonadaceae</taxon>
        <taxon>Halocatena</taxon>
    </lineage>
</organism>
<reference evidence="5" key="1">
    <citation type="submission" date="2022-04" db="EMBL/GenBank/DDBJ databases">
        <title>Halocatena sp. nov., isolated from a salt lake.</title>
        <authorList>
            <person name="Cui H.-L."/>
        </authorList>
    </citation>
    <scope>NUCLEOTIDE SEQUENCE</scope>
    <source>
        <strain evidence="5">AD-1</strain>
        <plasmid evidence="5">unnamed4</plasmid>
    </source>
</reference>
<accession>A0A8U0A843</accession>
<dbReference type="CDD" id="cd21140">
    <property type="entry name" value="Cas6_I-like"/>
    <property type="match status" value="1"/>
</dbReference>
<dbReference type="Pfam" id="PF01881">
    <property type="entry name" value="Cas_Cas6_C"/>
    <property type="match status" value="1"/>
</dbReference>
<dbReference type="GeneID" id="71930228"/>
<evidence type="ECO:0000259" key="4">
    <source>
        <dbReference type="Pfam" id="PF01881"/>
    </source>
</evidence>